<proteinExistence type="predicted"/>
<dbReference type="Pfam" id="PF20240">
    <property type="entry name" value="DUF6597"/>
    <property type="match status" value="1"/>
</dbReference>
<keyword evidence="2" id="KW-0238">DNA-binding</keyword>
<dbReference type="RefSeq" id="WP_128765434.1">
    <property type="nucleotide sequence ID" value="NZ_JBHUOO010000004.1"/>
</dbReference>
<evidence type="ECO:0000259" key="1">
    <source>
        <dbReference type="PROSITE" id="PS01124"/>
    </source>
</evidence>
<dbReference type="AlphaFoldDB" id="A0A4Q0P541"/>
<comment type="caution">
    <text evidence="2">The sequence shown here is derived from an EMBL/GenBank/DDBJ whole genome shotgun (WGS) entry which is preliminary data.</text>
</comment>
<dbReference type="GO" id="GO:0003700">
    <property type="term" value="F:DNA-binding transcription factor activity"/>
    <property type="evidence" value="ECO:0007669"/>
    <property type="project" value="InterPro"/>
</dbReference>
<reference evidence="2 3" key="1">
    <citation type="submission" date="2018-07" db="EMBL/GenBank/DDBJ databases">
        <title>Leeuwenhoekiella genomics.</title>
        <authorList>
            <person name="Tahon G."/>
            <person name="Willems A."/>
        </authorList>
    </citation>
    <scope>NUCLEOTIDE SEQUENCE [LARGE SCALE GENOMIC DNA]</scope>
    <source>
        <strain evidence="2 3">LMG 29608</strain>
    </source>
</reference>
<evidence type="ECO:0000313" key="2">
    <source>
        <dbReference type="EMBL" id="RXG21723.1"/>
    </source>
</evidence>
<protein>
    <submittedName>
        <fullName evidence="2">AraC-like DNA-binding protein</fullName>
    </submittedName>
</protein>
<organism evidence="2 3">
    <name type="scientific">Leeuwenhoekiella polynyae</name>
    <dbReference type="NCBI Taxonomy" id="1550906"/>
    <lineage>
        <taxon>Bacteria</taxon>
        <taxon>Pseudomonadati</taxon>
        <taxon>Bacteroidota</taxon>
        <taxon>Flavobacteriia</taxon>
        <taxon>Flavobacteriales</taxon>
        <taxon>Flavobacteriaceae</taxon>
        <taxon>Leeuwenhoekiella</taxon>
    </lineage>
</organism>
<sequence>MDSNDIEYKFAKPDKLLADFVESFWMLHNPNDSDKQVVILPDGRIDVFFSQSTTEPFHITLLGIGTNPEQSTIKANRTTFAISFKPLVTEYILQQNISKLLNKGKNLPDNFWSFNSLDLLDFELFCKKATQQIKSLLPSVIDTRKQKLFELIYNSNGSMTVAELSEKVFWSSRQINRYFNQQYGIPLKAYCNILRFRASFQHIKEGKLFPEQNFSDQAHFIKEVKKMAGVNPKQLTKNQNDRFIQFTTLPKK</sequence>
<gene>
    <name evidence="2" type="ORF">DSM02_1968</name>
</gene>
<dbReference type="Gene3D" id="1.10.10.60">
    <property type="entry name" value="Homeodomain-like"/>
    <property type="match status" value="1"/>
</dbReference>
<dbReference type="GO" id="GO:0043565">
    <property type="term" value="F:sequence-specific DNA binding"/>
    <property type="evidence" value="ECO:0007669"/>
    <property type="project" value="InterPro"/>
</dbReference>
<dbReference type="PROSITE" id="PS01124">
    <property type="entry name" value="HTH_ARAC_FAMILY_2"/>
    <property type="match status" value="1"/>
</dbReference>
<feature type="domain" description="HTH araC/xylS-type" evidence="1">
    <location>
        <begin position="146"/>
        <end position="238"/>
    </location>
</feature>
<dbReference type="SMART" id="SM00342">
    <property type="entry name" value="HTH_ARAC"/>
    <property type="match status" value="1"/>
</dbReference>
<dbReference type="EMBL" id="QOVK01000007">
    <property type="protein sequence ID" value="RXG21723.1"/>
    <property type="molecule type" value="Genomic_DNA"/>
</dbReference>
<dbReference type="InterPro" id="IPR046532">
    <property type="entry name" value="DUF6597"/>
</dbReference>
<keyword evidence="3" id="KW-1185">Reference proteome</keyword>
<dbReference type="OrthoDB" id="635259at2"/>
<name>A0A4Q0P541_9FLAO</name>
<accession>A0A4Q0P541</accession>
<dbReference type="InterPro" id="IPR018060">
    <property type="entry name" value="HTH_AraC"/>
</dbReference>
<evidence type="ECO:0000313" key="3">
    <source>
        <dbReference type="Proteomes" id="UP000289859"/>
    </source>
</evidence>
<dbReference type="Proteomes" id="UP000289859">
    <property type="component" value="Unassembled WGS sequence"/>
</dbReference>